<keyword evidence="2" id="KW-1185">Reference proteome</keyword>
<name>A0A8X6N536_NEPPI</name>
<evidence type="ECO:0000313" key="2">
    <source>
        <dbReference type="Proteomes" id="UP000887013"/>
    </source>
</evidence>
<organism evidence="1 2">
    <name type="scientific">Nephila pilipes</name>
    <name type="common">Giant wood spider</name>
    <name type="synonym">Nephila maculata</name>
    <dbReference type="NCBI Taxonomy" id="299642"/>
    <lineage>
        <taxon>Eukaryota</taxon>
        <taxon>Metazoa</taxon>
        <taxon>Ecdysozoa</taxon>
        <taxon>Arthropoda</taxon>
        <taxon>Chelicerata</taxon>
        <taxon>Arachnida</taxon>
        <taxon>Araneae</taxon>
        <taxon>Araneomorphae</taxon>
        <taxon>Entelegynae</taxon>
        <taxon>Araneoidea</taxon>
        <taxon>Nephilidae</taxon>
        <taxon>Nephila</taxon>
    </lineage>
</organism>
<dbReference type="EMBL" id="BMAW01054125">
    <property type="protein sequence ID" value="GFS94702.1"/>
    <property type="molecule type" value="Genomic_DNA"/>
</dbReference>
<proteinExistence type="predicted"/>
<accession>A0A8X6N536</accession>
<comment type="caution">
    <text evidence="1">The sequence shown here is derived from an EMBL/GenBank/DDBJ whole genome shotgun (WGS) entry which is preliminary data.</text>
</comment>
<evidence type="ECO:0000313" key="1">
    <source>
        <dbReference type="EMBL" id="GFS94702.1"/>
    </source>
</evidence>
<gene>
    <name evidence="1" type="ORF">NPIL_509551</name>
</gene>
<sequence>MQLVLVDSNFIRAVMSLLQTEERLPGVEIVRQHHNFSATLRSQSISYQWIRCSREKKLEGEKRWEFFSLNVHRCSRFRGSYSVFDMFCGNFFFRSELYSLFTPHYDSTSGKTRCLKRD</sequence>
<dbReference type="Proteomes" id="UP000887013">
    <property type="component" value="Unassembled WGS sequence"/>
</dbReference>
<reference evidence="1" key="1">
    <citation type="submission" date="2020-08" db="EMBL/GenBank/DDBJ databases">
        <title>Multicomponent nature underlies the extraordinary mechanical properties of spider dragline silk.</title>
        <authorList>
            <person name="Kono N."/>
            <person name="Nakamura H."/>
            <person name="Mori M."/>
            <person name="Yoshida Y."/>
            <person name="Ohtoshi R."/>
            <person name="Malay A.D."/>
            <person name="Moran D.A.P."/>
            <person name="Tomita M."/>
            <person name="Numata K."/>
            <person name="Arakawa K."/>
        </authorList>
    </citation>
    <scope>NUCLEOTIDE SEQUENCE</scope>
</reference>
<protein>
    <submittedName>
        <fullName evidence="1">Uncharacterized protein</fullName>
    </submittedName>
</protein>
<dbReference type="AlphaFoldDB" id="A0A8X6N536"/>